<dbReference type="AlphaFoldDB" id="A0A0F9NVB1"/>
<keyword evidence="1" id="KW-0812">Transmembrane</keyword>
<dbReference type="EMBL" id="LAZR01003653">
    <property type="protein sequence ID" value="KKN16037.1"/>
    <property type="molecule type" value="Genomic_DNA"/>
</dbReference>
<reference evidence="2" key="1">
    <citation type="journal article" date="2015" name="Nature">
        <title>Complex archaea that bridge the gap between prokaryotes and eukaryotes.</title>
        <authorList>
            <person name="Spang A."/>
            <person name="Saw J.H."/>
            <person name="Jorgensen S.L."/>
            <person name="Zaremba-Niedzwiedzka K."/>
            <person name="Martijn J."/>
            <person name="Lind A.E."/>
            <person name="van Eijk R."/>
            <person name="Schleper C."/>
            <person name="Guy L."/>
            <person name="Ettema T.J."/>
        </authorList>
    </citation>
    <scope>NUCLEOTIDE SEQUENCE</scope>
</reference>
<comment type="caution">
    <text evidence="2">The sequence shown here is derived from an EMBL/GenBank/DDBJ whole genome shotgun (WGS) entry which is preliminary data.</text>
</comment>
<sequence length="108" mass="12656">MLNYEQKQKRKINTVFIDSNLIHLKKDFLGWHVIHPWKNSDGTINWFNFLTGGSWWHLLIMVTLVLIISGAIFEYTSNMNILISCFDNSIALENCKESFGFQDYLINP</sequence>
<accession>A0A0F9NVB1</accession>
<gene>
    <name evidence="2" type="ORF">LCGC14_0979990</name>
</gene>
<keyword evidence="1" id="KW-0472">Membrane</keyword>
<feature type="transmembrane region" description="Helical" evidence="1">
    <location>
        <begin position="55"/>
        <end position="73"/>
    </location>
</feature>
<organism evidence="2">
    <name type="scientific">marine sediment metagenome</name>
    <dbReference type="NCBI Taxonomy" id="412755"/>
    <lineage>
        <taxon>unclassified sequences</taxon>
        <taxon>metagenomes</taxon>
        <taxon>ecological metagenomes</taxon>
    </lineage>
</organism>
<name>A0A0F9NVB1_9ZZZZ</name>
<keyword evidence="1" id="KW-1133">Transmembrane helix</keyword>
<evidence type="ECO:0000256" key="1">
    <source>
        <dbReference type="SAM" id="Phobius"/>
    </source>
</evidence>
<proteinExistence type="predicted"/>
<protein>
    <submittedName>
        <fullName evidence="2">Uncharacterized protein</fullName>
    </submittedName>
</protein>
<evidence type="ECO:0000313" key="2">
    <source>
        <dbReference type="EMBL" id="KKN16037.1"/>
    </source>
</evidence>